<evidence type="ECO:0000313" key="2">
    <source>
        <dbReference type="WBParaSite" id="ALUE_0001713401-mRNA-1"/>
    </source>
</evidence>
<sequence>MHRHDIGHSHQLATAFHPTSDHLKELAHSHGQLHCWVHSTDRPYHLPHWEVDLIHQTLKDLRRYL</sequence>
<accession>A0A0M3IFW2</accession>
<proteinExistence type="predicted"/>
<protein>
    <submittedName>
        <fullName evidence="2">Uncharacterized protein</fullName>
    </submittedName>
</protein>
<reference evidence="2" key="1">
    <citation type="submission" date="2017-02" db="UniProtKB">
        <authorList>
            <consortium name="WormBaseParasite"/>
        </authorList>
    </citation>
    <scope>IDENTIFICATION</scope>
</reference>
<dbReference type="Proteomes" id="UP000036681">
    <property type="component" value="Unplaced"/>
</dbReference>
<keyword evidence="1" id="KW-1185">Reference proteome</keyword>
<dbReference type="WBParaSite" id="ALUE_0001713401-mRNA-1">
    <property type="protein sequence ID" value="ALUE_0001713401-mRNA-1"/>
    <property type="gene ID" value="ALUE_0001713401"/>
</dbReference>
<name>A0A0M3IFW2_ASCLU</name>
<evidence type="ECO:0000313" key="1">
    <source>
        <dbReference type="Proteomes" id="UP000036681"/>
    </source>
</evidence>
<organism evidence="1 2">
    <name type="scientific">Ascaris lumbricoides</name>
    <name type="common">Giant roundworm</name>
    <dbReference type="NCBI Taxonomy" id="6252"/>
    <lineage>
        <taxon>Eukaryota</taxon>
        <taxon>Metazoa</taxon>
        <taxon>Ecdysozoa</taxon>
        <taxon>Nematoda</taxon>
        <taxon>Chromadorea</taxon>
        <taxon>Rhabditida</taxon>
        <taxon>Spirurina</taxon>
        <taxon>Ascaridomorpha</taxon>
        <taxon>Ascaridoidea</taxon>
        <taxon>Ascarididae</taxon>
        <taxon>Ascaris</taxon>
    </lineage>
</organism>
<dbReference type="AlphaFoldDB" id="A0A0M3IFW2"/>